<sequence length="796" mass="90954">MKRYCCSLFILLSIYSSCLFAQQHMETKILGNAESVSKQNNVLVIKTKESEARIWIYSPTIIRVNISKVHSADTSFAVIQKPAEKLEYSESTNELLINTGSLKLSISKSPLRFSFYTTDNKVLSEDDARFGTNWQGTKVVNYRKLYKDEKFIGLGEKTGDLNRRGSSYINWNSDVPDHTPKSDPLYETFPFFVGLHNGLTYGLFFDNTHKSYFDFGASTDDTMSWFGADAGDMNYYFFGAQSVSKIIEDYTWLTGRMQMPPLWSLGYQQCRWSYMSAEEVLNIAETFHKEKIPADVIYCDIDYMDHYKIFTWNKTTFANPKAFIDQLKSMNFHLVTIVDPGIKVEPGYKQYDEGVAKNYFATYPNGEKYVGSVWPGRCHFPDFFRDDVRKWWGASFTALTEPGVEGFWNDMNEPAAWGQNIPSIVKFGDYYMPEVRNVYGMEMARATFEGTKKLLGNKRPFVLTRAAYSGTQRYSAVWTGDNSAYDAHMLLGQRLVNSLGITGMSLVGVDIGGFTGDPTPELMVRWNSLGVYTPMFRNHAMQGTKYREPWRWGKENEAIIKKDIEQRYKLLPYIYSGYYQSHQTGLPLSRTLAINYTQDTSVFNTKYQNQFLFGDALLVAPVESTRFTEDVYLPAGEWYRLSNGEKFTGSKAVHVEAPLNNLPVFVKAGGIIPMQNVIQSTNEKGDGILELNVWYGKEANSFVYYEDDGSSYNYENGEYYKREIYFDPAKSTISLSAVEGSFTSKYNKIKLVMHGFKGNIKTFKVNGKAVKIWPDAEHGTDYSLIDNNSKPIIIIY</sequence>
<dbReference type="InterPro" id="IPR033403">
    <property type="entry name" value="DUF5110"/>
</dbReference>
<dbReference type="OrthoDB" id="176168at2"/>
<keyword evidence="3 4" id="KW-0326">Glycosidase</keyword>
<feature type="domain" description="Glycoside hydrolase family 31 TIM barrel" evidence="6">
    <location>
        <begin position="258"/>
        <end position="576"/>
    </location>
</feature>
<dbReference type="CDD" id="cd14752">
    <property type="entry name" value="GH31_N"/>
    <property type="match status" value="1"/>
</dbReference>
<comment type="similarity">
    <text evidence="1 4">Belongs to the glycosyl hydrolase 31 family.</text>
</comment>
<dbReference type="Pfam" id="PF17137">
    <property type="entry name" value="DUF5110"/>
    <property type="match status" value="1"/>
</dbReference>
<evidence type="ECO:0000259" key="6">
    <source>
        <dbReference type="Pfam" id="PF01055"/>
    </source>
</evidence>
<dbReference type="PANTHER" id="PTHR22762">
    <property type="entry name" value="ALPHA-GLUCOSIDASE"/>
    <property type="match status" value="1"/>
</dbReference>
<dbReference type="GO" id="GO:0005975">
    <property type="term" value="P:carbohydrate metabolic process"/>
    <property type="evidence" value="ECO:0007669"/>
    <property type="project" value="InterPro"/>
</dbReference>
<name>A0A562TZY8_9SPHI</name>
<dbReference type="Pfam" id="PF13802">
    <property type="entry name" value="Gal_mutarotas_2"/>
    <property type="match status" value="1"/>
</dbReference>
<feature type="domain" description="DUF5110" evidence="8">
    <location>
        <begin position="689"/>
        <end position="755"/>
    </location>
</feature>
<evidence type="ECO:0000256" key="4">
    <source>
        <dbReference type="RuleBase" id="RU361185"/>
    </source>
</evidence>
<dbReference type="InterPro" id="IPR048395">
    <property type="entry name" value="Glyco_hydro_31_C"/>
</dbReference>
<keyword evidence="2 4" id="KW-0378">Hydrolase</keyword>
<dbReference type="InterPro" id="IPR025887">
    <property type="entry name" value="Glyco_hydro_31_N_dom"/>
</dbReference>
<accession>A0A562TZY8</accession>
<keyword evidence="11" id="KW-1185">Reference proteome</keyword>
<feature type="domain" description="Glycosyl hydrolase family 31 C-terminal" evidence="9">
    <location>
        <begin position="585"/>
        <end position="672"/>
    </location>
</feature>
<keyword evidence="5" id="KW-0732">Signal</keyword>
<dbReference type="InterPro" id="IPR030458">
    <property type="entry name" value="Glyco_hydro_31_AS"/>
</dbReference>
<feature type="signal peptide" evidence="5">
    <location>
        <begin position="1"/>
        <end position="21"/>
    </location>
</feature>
<dbReference type="EMBL" id="VLLI01000008">
    <property type="protein sequence ID" value="TWI98888.1"/>
    <property type="molecule type" value="Genomic_DNA"/>
</dbReference>
<proteinExistence type="inferred from homology"/>
<dbReference type="Proteomes" id="UP000317010">
    <property type="component" value="Unassembled WGS sequence"/>
</dbReference>
<dbReference type="CDD" id="cd06604">
    <property type="entry name" value="GH31_glucosidase_II_MalA"/>
    <property type="match status" value="1"/>
</dbReference>
<evidence type="ECO:0000259" key="7">
    <source>
        <dbReference type="Pfam" id="PF13802"/>
    </source>
</evidence>
<feature type="domain" description="Glycoside hydrolase family 31 N-terminal" evidence="7">
    <location>
        <begin position="53"/>
        <end position="214"/>
    </location>
</feature>
<evidence type="ECO:0000313" key="11">
    <source>
        <dbReference type="Proteomes" id="UP000317010"/>
    </source>
</evidence>
<dbReference type="Pfam" id="PF01055">
    <property type="entry name" value="Glyco_hydro_31_2nd"/>
    <property type="match status" value="1"/>
</dbReference>
<dbReference type="InterPro" id="IPR013780">
    <property type="entry name" value="Glyco_hydro_b"/>
</dbReference>
<evidence type="ECO:0000256" key="3">
    <source>
        <dbReference type="ARBA" id="ARBA00023295"/>
    </source>
</evidence>
<feature type="chain" id="PRO_5021771655" evidence="5">
    <location>
        <begin position="22"/>
        <end position="796"/>
    </location>
</feature>
<dbReference type="InterPro" id="IPR011013">
    <property type="entry name" value="Gal_mutarotase_sf_dom"/>
</dbReference>
<evidence type="ECO:0000313" key="10">
    <source>
        <dbReference type="EMBL" id="TWI98888.1"/>
    </source>
</evidence>
<dbReference type="Pfam" id="PF21365">
    <property type="entry name" value="Glyco_hydro_31_3rd"/>
    <property type="match status" value="1"/>
</dbReference>
<gene>
    <name evidence="10" type="ORF">JN11_03077</name>
</gene>
<dbReference type="GO" id="GO:0004553">
    <property type="term" value="F:hydrolase activity, hydrolyzing O-glycosyl compounds"/>
    <property type="evidence" value="ECO:0007669"/>
    <property type="project" value="InterPro"/>
</dbReference>
<dbReference type="PROSITE" id="PS00129">
    <property type="entry name" value="GLYCOSYL_HYDROL_F31_1"/>
    <property type="match status" value="1"/>
</dbReference>
<dbReference type="InterPro" id="IPR017853">
    <property type="entry name" value="GH"/>
</dbReference>
<dbReference type="InterPro" id="IPR000322">
    <property type="entry name" value="Glyco_hydro_31_TIM"/>
</dbReference>
<organism evidence="10 11">
    <name type="scientific">Mucilaginibacter frigoritolerans</name>
    <dbReference type="NCBI Taxonomy" id="652788"/>
    <lineage>
        <taxon>Bacteria</taxon>
        <taxon>Pseudomonadati</taxon>
        <taxon>Bacteroidota</taxon>
        <taxon>Sphingobacteriia</taxon>
        <taxon>Sphingobacteriales</taxon>
        <taxon>Sphingobacteriaceae</taxon>
        <taxon>Mucilaginibacter</taxon>
    </lineage>
</organism>
<dbReference type="SUPFAM" id="SSF51445">
    <property type="entry name" value="(Trans)glycosidases"/>
    <property type="match status" value="1"/>
</dbReference>
<dbReference type="SUPFAM" id="SSF51011">
    <property type="entry name" value="Glycosyl hydrolase domain"/>
    <property type="match status" value="1"/>
</dbReference>
<dbReference type="Gene3D" id="3.20.20.80">
    <property type="entry name" value="Glycosidases"/>
    <property type="match status" value="2"/>
</dbReference>
<protein>
    <submittedName>
        <fullName evidence="10">Alpha-glucosidase</fullName>
    </submittedName>
</protein>
<evidence type="ECO:0000256" key="2">
    <source>
        <dbReference type="ARBA" id="ARBA00022801"/>
    </source>
</evidence>
<dbReference type="GO" id="GO:0030246">
    <property type="term" value="F:carbohydrate binding"/>
    <property type="evidence" value="ECO:0007669"/>
    <property type="project" value="InterPro"/>
</dbReference>
<evidence type="ECO:0000259" key="9">
    <source>
        <dbReference type="Pfam" id="PF21365"/>
    </source>
</evidence>
<comment type="caution">
    <text evidence="10">The sequence shown here is derived from an EMBL/GenBank/DDBJ whole genome shotgun (WGS) entry which is preliminary data.</text>
</comment>
<dbReference type="AlphaFoldDB" id="A0A562TZY8"/>
<evidence type="ECO:0000256" key="5">
    <source>
        <dbReference type="SAM" id="SignalP"/>
    </source>
</evidence>
<dbReference type="Gene3D" id="2.60.40.1760">
    <property type="entry name" value="glycosyl hydrolase (family 31)"/>
    <property type="match status" value="1"/>
</dbReference>
<dbReference type="PANTHER" id="PTHR22762:SF166">
    <property type="entry name" value="ALPHA-GLUCOSIDASE"/>
    <property type="match status" value="1"/>
</dbReference>
<dbReference type="SUPFAM" id="SSF74650">
    <property type="entry name" value="Galactose mutarotase-like"/>
    <property type="match status" value="1"/>
</dbReference>
<reference evidence="10 11" key="1">
    <citation type="submission" date="2019-07" db="EMBL/GenBank/DDBJ databases">
        <title>Genomic Encyclopedia of Archaeal and Bacterial Type Strains, Phase II (KMG-II): from individual species to whole genera.</title>
        <authorList>
            <person name="Goeker M."/>
        </authorList>
    </citation>
    <scope>NUCLEOTIDE SEQUENCE [LARGE SCALE GENOMIC DNA]</scope>
    <source>
        <strain evidence="10 11">ATCC BAA-1854</strain>
    </source>
</reference>
<dbReference type="Gene3D" id="2.60.40.1180">
    <property type="entry name" value="Golgi alpha-mannosidase II"/>
    <property type="match status" value="2"/>
</dbReference>
<evidence type="ECO:0000256" key="1">
    <source>
        <dbReference type="ARBA" id="ARBA00007806"/>
    </source>
</evidence>
<evidence type="ECO:0000259" key="8">
    <source>
        <dbReference type="Pfam" id="PF17137"/>
    </source>
</evidence>